<dbReference type="Pfam" id="PF23560">
    <property type="entry name" value="GBD_Hemicentin"/>
    <property type="match status" value="1"/>
</dbReference>
<dbReference type="InterPro" id="IPR056475">
    <property type="entry name" value="GBD_Hemicentin/VWA7"/>
</dbReference>
<evidence type="ECO:0000256" key="1">
    <source>
        <dbReference type="SAM" id="MobiDB-lite"/>
    </source>
</evidence>
<feature type="signal peptide" evidence="2">
    <location>
        <begin position="1"/>
        <end position="18"/>
    </location>
</feature>
<feature type="chain" id="PRO_5026831311" evidence="2">
    <location>
        <begin position="19"/>
        <end position="604"/>
    </location>
</feature>
<dbReference type="AlphaFoldDB" id="A0A6J1VHW2"/>
<name>A0A6J1VHW2_9SAUR</name>
<dbReference type="Proteomes" id="UP000504612">
    <property type="component" value="Unplaced"/>
</dbReference>
<feature type="domain" description="Hemicentin/VWA7 galactose-binding" evidence="3">
    <location>
        <begin position="190"/>
        <end position="273"/>
    </location>
</feature>
<dbReference type="PANTHER" id="PTHR14905">
    <property type="entry name" value="NG37"/>
    <property type="match status" value="1"/>
</dbReference>
<dbReference type="PANTHER" id="PTHR14905:SF21">
    <property type="entry name" value="VWFA DOMAIN-CONTAINING PROTEIN"/>
    <property type="match status" value="1"/>
</dbReference>
<gene>
    <name evidence="5" type="primary">LOC113424950</name>
</gene>
<dbReference type="KEGG" id="nss:113424950"/>
<proteinExistence type="predicted"/>
<protein>
    <submittedName>
        <fullName evidence="5">Uncharacterized protein LOC113424950</fullName>
    </submittedName>
</protein>
<sequence length="604" mass="65912">MLLARELPLLLCVGLVNGFYPSHESEGMASSAFTDADVPEKRVRQTVVEKNPLPGKYLKKGGALKETNGTEPFQARFEGKGGHGRKNDATQASSSPGESHKKGTDLLLSSHSYLHQEAGQMATEAAKNIFVRDEVVKRNARASQRVYEDLASFSGGYFLNMKKKQLSKAFGTVELSMNAAPVKIAHNCVDGSQFSFPVDETLSKISISVKTLRHERFNFNIFQPSGDPFTKYRMMIDTSNHKIVEVSPLPQPGRWAVSMTPGGSYEVEIRGKSLLGFTYQIMQKQNGYMLPIQGQPVKGSNYTISIKMLEAARGIQMQRLVVSDGLRGPIHSIVLNQTSDGLGNILTFVPIHLDSLSPILRVEGLSPGNLPFSRLNTNPIHVASIRILPLADQDCTLLPGGSLEVSVQVVNDGSAAATFTFNVRDDLRLTQSFRPAQRFLKKGESAVLVATFVAPVNSSNFASSLATFTAKTSSSQNYLTLLITVVPKTASETKENPPVYHLLQFYMPCGADSWQRPDCSQHIWNMTFSAEGAEAAVSVQISPDPSALSCHSEEEGSNKKLICDYKSSCCSPLAEVLISDENGNMNSFTVDYNTQPPTPAFISN</sequence>
<evidence type="ECO:0000313" key="5">
    <source>
        <dbReference type="RefSeq" id="XP_026542686.1"/>
    </source>
</evidence>
<dbReference type="InterPro" id="IPR052577">
    <property type="entry name" value="VWA7"/>
</dbReference>
<evidence type="ECO:0000256" key="2">
    <source>
        <dbReference type="SAM" id="SignalP"/>
    </source>
</evidence>
<accession>A0A6J1VHW2</accession>
<keyword evidence="4" id="KW-1185">Reference proteome</keyword>
<feature type="compositionally biased region" description="Basic and acidic residues" evidence="1">
    <location>
        <begin position="77"/>
        <end position="88"/>
    </location>
</feature>
<organism evidence="4 5">
    <name type="scientific">Notechis scutatus</name>
    <name type="common">mainland tiger snake</name>
    <dbReference type="NCBI Taxonomy" id="8663"/>
    <lineage>
        <taxon>Eukaryota</taxon>
        <taxon>Metazoa</taxon>
        <taxon>Chordata</taxon>
        <taxon>Craniata</taxon>
        <taxon>Vertebrata</taxon>
        <taxon>Euteleostomi</taxon>
        <taxon>Lepidosauria</taxon>
        <taxon>Squamata</taxon>
        <taxon>Bifurcata</taxon>
        <taxon>Unidentata</taxon>
        <taxon>Episquamata</taxon>
        <taxon>Toxicofera</taxon>
        <taxon>Serpentes</taxon>
        <taxon>Colubroidea</taxon>
        <taxon>Elapidae</taxon>
        <taxon>Hydrophiinae</taxon>
        <taxon>Notechis</taxon>
    </lineage>
</organism>
<dbReference type="GeneID" id="113424950"/>
<evidence type="ECO:0000259" key="3">
    <source>
        <dbReference type="Pfam" id="PF23560"/>
    </source>
</evidence>
<feature type="region of interest" description="Disordered" evidence="1">
    <location>
        <begin position="50"/>
        <end position="104"/>
    </location>
</feature>
<dbReference type="RefSeq" id="XP_026542686.1">
    <property type="nucleotide sequence ID" value="XM_026686901.1"/>
</dbReference>
<keyword evidence="2" id="KW-0732">Signal</keyword>
<reference evidence="5" key="1">
    <citation type="submission" date="2025-08" db="UniProtKB">
        <authorList>
            <consortium name="RefSeq"/>
        </authorList>
    </citation>
    <scope>IDENTIFICATION</scope>
</reference>
<evidence type="ECO:0000313" key="4">
    <source>
        <dbReference type="Proteomes" id="UP000504612"/>
    </source>
</evidence>